<name>A0A846YC52_9NOCA</name>
<proteinExistence type="predicted"/>
<reference evidence="1 2" key="1">
    <citation type="submission" date="2020-04" db="EMBL/GenBank/DDBJ databases">
        <title>MicrobeNet Type strains.</title>
        <authorList>
            <person name="Nicholson A.C."/>
        </authorList>
    </citation>
    <scope>NUCLEOTIDE SEQUENCE [LARGE SCALE GENOMIC DNA]</scope>
    <source>
        <strain evidence="1 2">JCM 3332</strain>
    </source>
</reference>
<sequence length="284" mass="30096">MIHCVGQNKHQASTNAGTPAYQAIDRAEGAERDRAGDVLASAAITSASVLRRFGHSSLAWIATQAAETAARSTGSTAALAAAAFTRSQMLMTRAGGLRAALRHAETAADELSAAARSVGDVEHSGMLRLQAGLATATVGGDPEPHFAEAAEHTAKLAGAEPGTPLLRNPTFGPANVALWRLSAAMERRDAEQVLTLAPTLAPDELPSEGRRAQYFVEVGRAHALRRDYQRSLHALLRAEHAAPQKVRNMGHVREVVGFMLRSARRDLTTRDLGKLAKRVGAVPV</sequence>
<gene>
    <name evidence="1" type="ORF">HGA15_08385</name>
</gene>
<evidence type="ECO:0000313" key="2">
    <source>
        <dbReference type="Proteomes" id="UP000570678"/>
    </source>
</evidence>
<organism evidence="1 2">
    <name type="scientific">Nocardia flavorosea</name>
    <dbReference type="NCBI Taxonomy" id="53429"/>
    <lineage>
        <taxon>Bacteria</taxon>
        <taxon>Bacillati</taxon>
        <taxon>Actinomycetota</taxon>
        <taxon>Actinomycetes</taxon>
        <taxon>Mycobacteriales</taxon>
        <taxon>Nocardiaceae</taxon>
        <taxon>Nocardia</taxon>
    </lineage>
</organism>
<comment type="caution">
    <text evidence="1">The sequence shown here is derived from an EMBL/GenBank/DDBJ whole genome shotgun (WGS) entry which is preliminary data.</text>
</comment>
<evidence type="ECO:0000313" key="1">
    <source>
        <dbReference type="EMBL" id="NKY56175.1"/>
    </source>
</evidence>
<accession>A0A846YC52</accession>
<dbReference type="AlphaFoldDB" id="A0A846YC52"/>
<dbReference type="Proteomes" id="UP000570678">
    <property type="component" value="Unassembled WGS sequence"/>
</dbReference>
<protein>
    <submittedName>
        <fullName evidence="1">Uncharacterized protein</fullName>
    </submittedName>
</protein>
<dbReference type="RefSeq" id="WP_157116242.1">
    <property type="nucleotide sequence ID" value="NZ_JARWNH010000138.1"/>
</dbReference>
<dbReference type="EMBL" id="JAAXOT010000003">
    <property type="protein sequence ID" value="NKY56175.1"/>
    <property type="molecule type" value="Genomic_DNA"/>
</dbReference>
<keyword evidence="2" id="KW-1185">Reference proteome</keyword>